<dbReference type="PROSITE" id="PS00571">
    <property type="entry name" value="AMIDASES"/>
    <property type="match status" value="1"/>
</dbReference>
<reference evidence="5 6" key="1">
    <citation type="submission" date="2023-03" db="EMBL/GenBank/DDBJ databases">
        <title>Genome insight into feeding habits of ladybird beetles.</title>
        <authorList>
            <person name="Li H.-S."/>
            <person name="Huang Y.-H."/>
            <person name="Pang H."/>
        </authorList>
    </citation>
    <scope>NUCLEOTIDE SEQUENCE [LARGE SCALE GENOMIC DNA]</scope>
    <source>
        <strain evidence="5">SYSU_2023b</strain>
        <tissue evidence="5">Whole body</tissue>
    </source>
</reference>
<evidence type="ECO:0000313" key="5">
    <source>
        <dbReference type="EMBL" id="KAK9884496.1"/>
    </source>
</evidence>
<comment type="caution">
    <text evidence="5">The sequence shown here is derived from an EMBL/GenBank/DDBJ whole genome shotgun (WGS) entry which is preliminary data.</text>
</comment>
<evidence type="ECO:0000313" key="6">
    <source>
        <dbReference type="Proteomes" id="UP001431783"/>
    </source>
</evidence>
<keyword evidence="6" id="KW-1185">Reference proteome</keyword>
<feature type="domain" description="Amidase" evidence="4">
    <location>
        <begin position="77"/>
        <end position="296"/>
    </location>
</feature>
<comment type="similarity">
    <text evidence="1">Belongs to the amidase family.</text>
</comment>
<evidence type="ECO:0000256" key="2">
    <source>
        <dbReference type="PIRSR" id="PIRSR001221-1"/>
    </source>
</evidence>
<dbReference type="EMBL" id="JARQZJ010000093">
    <property type="protein sequence ID" value="KAK9884496.1"/>
    <property type="molecule type" value="Genomic_DNA"/>
</dbReference>
<dbReference type="InterPro" id="IPR020556">
    <property type="entry name" value="Amidase_CS"/>
</dbReference>
<sequence>MEPESSTRANNRYTVKMKYLVIIIVAIMRILNILIVAFISIFGKKKEVVPPITDKTLMISAKKLAILIRQGKLSSEEVVQRYIKRIQEVNPLINAVIDDRFEKALQEAKFVDHCLKSGVSTEEELRNIKPLLGVPITVKVSCKVLGLDFSVGVNSRRGLKAPFDSYTVSKLKSKGAIPILVSNTPEACMSWYCYNKISGTTCNPYDITRISGGSSGGEGALLGAGASLIGIGSDVGGSIRIPAMLCGVFGHKPTPRMTCMEGHYPYPTGPEMLDYFTMGPMTRYAEDLKFLMELMRILPGSDNLRLEEKVDLKKLRIYCMPEIPKSYFVPNVDVEIKKAINQAAMYLAQQSGCTLMTENNLGNYFHDSFLCSMSLIMELRGLSDPLKQENRCVVIELIKELFGLSNYTICYLITIFLQTFIRPTQMTGFRKMNEDLKKYLLEELRDDGVLICPSYTGVAPKHSQAFFKFLDLTYLPVFNTLGFPATQVPCGRGYKGLPIGFQVVAAPKQDRLCFAVAEELEKCFGGWLPPQSNT</sequence>
<evidence type="ECO:0000259" key="4">
    <source>
        <dbReference type="Pfam" id="PF01425"/>
    </source>
</evidence>
<evidence type="ECO:0000256" key="3">
    <source>
        <dbReference type="SAM" id="Phobius"/>
    </source>
</evidence>
<keyword evidence="3" id="KW-0472">Membrane</keyword>
<keyword evidence="3" id="KW-0812">Transmembrane</keyword>
<accession>A0AAW1UUN1</accession>
<dbReference type="PIRSF" id="PIRSF001221">
    <property type="entry name" value="Amidase_fungi"/>
    <property type="match status" value="1"/>
</dbReference>
<dbReference type="Proteomes" id="UP001431783">
    <property type="component" value="Unassembled WGS sequence"/>
</dbReference>
<dbReference type="PANTHER" id="PTHR43372:SF3">
    <property type="entry name" value="AT07710P-RELATED"/>
    <property type="match status" value="1"/>
</dbReference>
<dbReference type="InterPro" id="IPR023631">
    <property type="entry name" value="Amidase_dom"/>
</dbReference>
<feature type="active site" description="Acyl-ester intermediate" evidence="2">
    <location>
        <position position="238"/>
    </location>
</feature>
<evidence type="ECO:0000256" key="1">
    <source>
        <dbReference type="ARBA" id="ARBA00009199"/>
    </source>
</evidence>
<proteinExistence type="inferred from homology"/>
<protein>
    <recommendedName>
        <fullName evidence="4">Amidase domain-containing protein</fullName>
    </recommendedName>
</protein>
<feature type="active site" description="Charge relay system" evidence="2">
    <location>
        <position position="139"/>
    </location>
</feature>
<feature type="transmembrane region" description="Helical" evidence="3">
    <location>
        <begin position="20"/>
        <end position="42"/>
    </location>
</feature>
<keyword evidence="3" id="KW-1133">Transmembrane helix</keyword>
<dbReference type="InterPro" id="IPR036928">
    <property type="entry name" value="AS_sf"/>
</dbReference>
<organism evidence="5 6">
    <name type="scientific">Henosepilachna vigintioctopunctata</name>
    <dbReference type="NCBI Taxonomy" id="420089"/>
    <lineage>
        <taxon>Eukaryota</taxon>
        <taxon>Metazoa</taxon>
        <taxon>Ecdysozoa</taxon>
        <taxon>Arthropoda</taxon>
        <taxon>Hexapoda</taxon>
        <taxon>Insecta</taxon>
        <taxon>Pterygota</taxon>
        <taxon>Neoptera</taxon>
        <taxon>Endopterygota</taxon>
        <taxon>Coleoptera</taxon>
        <taxon>Polyphaga</taxon>
        <taxon>Cucujiformia</taxon>
        <taxon>Coccinelloidea</taxon>
        <taxon>Coccinellidae</taxon>
        <taxon>Epilachninae</taxon>
        <taxon>Epilachnini</taxon>
        <taxon>Henosepilachna</taxon>
    </lineage>
</organism>
<dbReference type="SUPFAM" id="SSF75304">
    <property type="entry name" value="Amidase signature (AS) enzymes"/>
    <property type="match status" value="1"/>
</dbReference>
<gene>
    <name evidence="5" type="ORF">WA026_007337</name>
</gene>
<dbReference type="GO" id="GO:0012505">
    <property type="term" value="C:endomembrane system"/>
    <property type="evidence" value="ECO:0007669"/>
    <property type="project" value="TreeGrafter"/>
</dbReference>
<dbReference type="InterPro" id="IPR052739">
    <property type="entry name" value="FAAH2"/>
</dbReference>
<dbReference type="Gene3D" id="3.90.1300.10">
    <property type="entry name" value="Amidase signature (AS) domain"/>
    <property type="match status" value="1"/>
</dbReference>
<feature type="active site" description="Charge relay system" evidence="2">
    <location>
        <position position="214"/>
    </location>
</feature>
<dbReference type="PANTHER" id="PTHR43372">
    <property type="entry name" value="FATTY-ACID AMIDE HYDROLASE"/>
    <property type="match status" value="1"/>
</dbReference>
<dbReference type="AlphaFoldDB" id="A0AAW1UUN1"/>
<name>A0AAW1UUN1_9CUCU</name>
<dbReference type="Pfam" id="PF01425">
    <property type="entry name" value="Amidase"/>
    <property type="match status" value="1"/>
</dbReference>